<dbReference type="GO" id="GO:0005739">
    <property type="term" value="C:mitochondrion"/>
    <property type="evidence" value="ECO:0000318"/>
    <property type="project" value="GO_Central"/>
</dbReference>
<feature type="coiled-coil region" evidence="7">
    <location>
        <begin position="60"/>
        <end position="94"/>
    </location>
</feature>
<keyword evidence="4 7" id="KW-0175">Coiled coil</keyword>
<evidence type="ECO:0000256" key="5">
    <source>
        <dbReference type="ARBA" id="ARBA00023128"/>
    </source>
</evidence>
<reference evidence="8 9" key="1">
    <citation type="journal article" date="2008" name="Nature">
        <title>The genome of the model beetle and pest Tribolium castaneum.</title>
        <authorList>
            <consortium name="Tribolium Genome Sequencing Consortium"/>
            <person name="Richards S."/>
            <person name="Gibbs R.A."/>
            <person name="Weinstock G.M."/>
            <person name="Brown S.J."/>
            <person name="Denell R."/>
            <person name="Beeman R.W."/>
            <person name="Gibbs R."/>
            <person name="Beeman R.W."/>
            <person name="Brown S.J."/>
            <person name="Bucher G."/>
            <person name="Friedrich M."/>
            <person name="Grimmelikhuijzen C.J."/>
            <person name="Klingler M."/>
            <person name="Lorenzen M."/>
            <person name="Richards S."/>
            <person name="Roth S."/>
            <person name="Schroder R."/>
            <person name="Tautz D."/>
            <person name="Zdobnov E.M."/>
            <person name="Muzny D."/>
            <person name="Gibbs R.A."/>
            <person name="Weinstock G.M."/>
            <person name="Attaway T."/>
            <person name="Bell S."/>
            <person name="Buhay C.J."/>
            <person name="Chandrabose M.N."/>
            <person name="Chavez D."/>
            <person name="Clerk-Blankenburg K.P."/>
            <person name="Cree A."/>
            <person name="Dao M."/>
            <person name="Davis C."/>
            <person name="Chacko J."/>
            <person name="Dinh H."/>
            <person name="Dugan-Rocha S."/>
            <person name="Fowler G."/>
            <person name="Garner T.T."/>
            <person name="Garnes J."/>
            <person name="Gnirke A."/>
            <person name="Hawes A."/>
            <person name="Hernandez J."/>
            <person name="Hines S."/>
            <person name="Holder M."/>
            <person name="Hume J."/>
            <person name="Jhangiani S.N."/>
            <person name="Joshi V."/>
            <person name="Khan Z.M."/>
            <person name="Jackson L."/>
            <person name="Kovar C."/>
            <person name="Kowis A."/>
            <person name="Lee S."/>
            <person name="Lewis L.R."/>
            <person name="Margolis J."/>
            <person name="Morgan M."/>
            <person name="Nazareth L.V."/>
            <person name="Nguyen N."/>
            <person name="Okwuonu G."/>
            <person name="Parker D."/>
            <person name="Richards S."/>
            <person name="Ruiz S.J."/>
            <person name="Santibanez J."/>
            <person name="Savard J."/>
            <person name="Scherer S.E."/>
            <person name="Schneider B."/>
            <person name="Sodergren E."/>
            <person name="Tautz D."/>
            <person name="Vattahil S."/>
            <person name="Villasana D."/>
            <person name="White C.S."/>
            <person name="Wright R."/>
            <person name="Park Y."/>
            <person name="Beeman R.W."/>
            <person name="Lord J."/>
            <person name="Oppert B."/>
            <person name="Lorenzen M."/>
            <person name="Brown S."/>
            <person name="Wang L."/>
            <person name="Savard J."/>
            <person name="Tautz D."/>
            <person name="Richards S."/>
            <person name="Weinstock G."/>
            <person name="Gibbs R.A."/>
            <person name="Liu Y."/>
            <person name="Worley K."/>
            <person name="Weinstock G."/>
            <person name="Elsik C.G."/>
            <person name="Reese J.T."/>
            <person name="Elhaik E."/>
            <person name="Landan G."/>
            <person name="Graur D."/>
            <person name="Arensburger P."/>
            <person name="Atkinson P."/>
            <person name="Beeman R.W."/>
            <person name="Beidler J."/>
            <person name="Brown S.J."/>
            <person name="Demuth J.P."/>
            <person name="Drury D.W."/>
            <person name="Du Y.Z."/>
            <person name="Fujiwara H."/>
            <person name="Lorenzen M."/>
            <person name="Maselli V."/>
            <person name="Osanai M."/>
            <person name="Park Y."/>
            <person name="Robertson H.M."/>
            <person name="Tu Z."/>
            <person name="Wang J.J."/>
            <person name="Wang S."/>
            <person name="Richards S."/>
            <person name="Song H."/>
            <person name="Zhang L."/>
            <person name="Sodergren E."/>
            <person name="Werner D."/>
            <person name="Stanke M."/>
            <person name="Morgenstern B."/>
            <person name="Solovyev V."/>
            <person name="Kosarev P."/>
            <person name="Brown G."/>
            <person name="Chen H.C."/>
            <person name="Ermolaeva O."/>
            <person name="Hlavina W."/>
            <person name="Kapustin Y."/>
            <person name="Kiryutin B."/>
            <person name="Kitts P."/>
            <person name="Maglott D."/>
            <person name="Pruitt K."/>
            <person name="Sapojnikov V."/>
            <person name="Souvorov A."/>
            <person name="Mackey A.J."/>
            <person name="Waterhouse R.M."/>
            <person name="Wyder S."/>
            <person name="Zdobnov E.M."/>
            <person name="Zdobnov E.M."/>
            <person name="Wyder S."/>
            <person name="Kriventseva E.V."/>
            <person name="Kadowaki T."/>
            <person name="Bork P."/>
            <person name="Aranda M."/>
            <person name="Bao R."/>
            <person name="Beermann A."/>
            <person name="Berns N."/>
            <person name="Bolognesi R."/>
            <person name="Bonneton F."/>
            <person name="Bopp D."/>
            <person name="Brown S.J."/>
            <person name="Bucher G."/>
            <person name="Butts T."/>
            <person name="Chaumot A."/>
            <person name="Denell R.E."/>
            <person name="Ferrier D.E."/>
            <person name="Friedrich M."/>
            <person name="Gordon C.M."/>
            <person name="Jindra M."/>
            <person name="Klingler M."/>
            <person name="Lan Q."/>
            <person name="Lattorff H.M."/>
            <person name="Laudet V."/>
            <person name="von Levetsow C."/>
            <person name="Liu Z."/>
            <person name="Lutz R."/>
            <person name="Lynch J.A."/>
            <person name="da Fonseca R.N."/>
            <person name="Posnien N."/>
            <person name="Reuter R."/>
            <person name="Roth S."/>
            <person name="Savard J."/>
            <person name="Schinko J.B."/>
            <person name="Schmitt C."/>
            <person name="Schoppmeier M."/>
            <person name="Schroder R."/>
            <person name="Shippy T.D."/>
            <person name="Simonnet F."/>
            <person name="Marques-Souza H."/>
            <person name="Tautz D."/>
            <person name="Tomoyasu Y."/>
            <person name="Trauner J."/>
            <person name="Van der Zee M."/>
            <person name="Vervoort M."/>
            <person name="Wittkopp N."/>
            <person name="Wimmer E.A."/>
            <person name="Yang X."/>
            <person name="Jones A.K."/>
            <person name="Sattelle D.B."/>
            <person name="Ebert P.R."/>
            <person name="Nelson D."/>
            <person name="Scott J.G."/>
            <person name="Beeman R.W."/>
            <person name="Muthukrishnan S."/>
            <person name="Kramer K.J."/>
            <person name="Arakane Y."/>
            <person name="Beeman R.W."/>
            <person name="Zhu Q."/>
            <person name="Hogenkamp D."/>
            <person name="Dixit R."/>
            <person name="Oppert B."/>
            <person name="Jiang H."/>
            <person name="Zou Z."/>
            <person name="Marshall J."/>
            <person name="Elpidina E."/>
            <person name="Vinokurov K."/>
            <person name="Oppert C."/>
            <person name="Zou Z."/>
            <person name="Evans J."/>
            <person name="Lu Z."/>
            <person name="Zhao P."/>
            <person name="Sumathipala N."/>
            <person name="Altincicek B."/>
            <person name="Vilcinskas A."/>
            <person name="Williams M."/>
            <person name="Hultmark D."/>
            <person name="Hetru C."/>
            <person name="Jiang H."/>
            <person name="Grimmelikhuijzen C.J."/>
            <person name="Hauser F."/>
            <person name="Cazzamali G."/>
            <person name="Williamson M."/>
            <person name="Park Y."/>
            <person name="Li B."/>
            <person name="Tanaka Y."/>
            <person name="Predel R."/>
            <person name="Neupert S."/>
            <person name="Schachtner J."/>
            <person name="Verleyen P."/>
            <person name="Raible F."/>
            <person name="Bork P."/>
            <person name="Friedrich M."/>
            <person name="Walden K.K."/>
            <person name="Robertson H.M."/>
            <person name="Angeli S."/>
            <person name="Foret S."/>
            <person name="Bucher G."/>
            <person name="Schuetz S."/>
            <person name="Maleszka R."/>
            <person name="Wimmer E.A."/>
            <person name="Beeman R.W."/>
            <person name="Lorenzen M."/>
            <person name="Tomoyasu Y."/>
            <person name="Miller S.C."/>
            <person name="Grossmann D."/>
            <person name="Bucher G."/>
        </authorList>
    </citation>
    <scope>NUCLEOTIDE SEQUENCE [LARGE SCALE GENOMIC DNA]</scope>
    <source>
        <strain evidence="8 9">Georgia GA2</strain>
    </source>
</reference>
<dbReference type="PANTHER" id="PTHR48417:SF1">
    <property type="entry name" value="ATP SYNTHASE F1 SUBUNIT EPSILON"/>
    <property type="match status" value="1"/>
</dbReference>
<dbReference type="FunFam" id="1.20.5.500:FF:000007">
    <property type="entry name" value="ATPase inhibitor, putative"/>
    <property type="match status" value="1"/>
</dbReference>
<accession>A0A139WEX5</accession>
<reference evidence="8 9" key="2">
    <citation type="journal article" date="2010" name="Nucleic Acids Res.">
        <title>BeetleBase in 2010: revisions to provide comprehensive genomic information for Tribolium castaneum.</title>
        <authorList>
            <person name="Kim H.S."/>
            <person name="Murphy T."/>
            <person name="Xia J."/>
            <person name="Caragea D."/>
            <person name="Park Y."/>
            <person name="Beeman R.W."/>
            <person name="Lorenzen M.D."/>
            <person name="Butcher S."/>
            <person name="Manak J.R."/>
            <person name="Brown S.J."/>
        </authorList>
    </citation>
    <scope>GENOME REANNOTATION</scope>
    <source>
        <strain evidence="8 9">Georgia GA2</strain>
    </source>
</reference>
<dbReference type="PANTHER" id="PTHR48417">
    <property type="entry name" value="ATP SYNTHASE F1 SUBUNIT EPSILON"/>
    <property type="match status" value="1"/>
</dbReference>
<comment type="similarity">
    <text evidence="2">Belongs to the ATPase inhibitor family.</text>
</comment>
<dbReference type="EMBL" id="KQ971354">
    <property type="protein sequence ID" value="KYB26503.1"/>
    <property type="molecule type" value="Genomic_DNA"/>
</dbReference>
<dbReference type="GO" id="GO:0042030">
    <property type="term" value="F:ATPase inhibitor activity"/>
    <property type="evidence" value="ECO:0000318"/>
    <property type="project" value="GO_Central"/>
</dbReference>
<keyword evidence="5" id="KW-0496">Mitochondrion</keyword>
<dbReference type="Gene3D" id="1.20.5.500">
    <property type="entry name" value="Single helix bin"/>
    <property type="match status" value="1"/>
</dbReference>
<dbReference type="STRING" id="7070.A0A139WEX5"/>
<evidence type="ECO:0000256" key="4">
    <source>
        <dbReference type="ARBA" id="ARBA00023054"/>
    </source>
</evidence>
<dbReference type="Pfam" id="PF04568">
    <property type="entry name" value="IATP"/>
    <property type="match status" value="1"/>
</dbReference>
<dbReference type="InParanoid" id="A0A139WEX5"/>
<evidence type="ECO:0000256" key="3">
    <source>
        <dbReference type="ARBA" id="ARBA00022946"/>
    </source>
</evidence>
<dbReference type="Proteomes" id="UP000007266">
    <property type="component" value="Linkage group 7"/>
</dbReference>
<evidence type="ECO:0000256" key="7">
    <source>
        <dbReference type="SAM" id="Coils"/>
    </source>
</evidence>
<organism evidence="8 9">
    <name type="scientific">Tribolium castaneum</name>
    <name type="common">Red flour beetle</name>
    <dbReference type="NCBI Taxonomy" id="7070"/>
    <lineage>
        <taxon>Eukaryota</taxon>
        <taxon>Metazoa</taxon>
        <taxon>Ecdysozoa</taxon>
        <taxon>Arthropoda</taxon>
        <taxon>Hexapoda</taxon>
        <taxon>Insecta</taxon>
        <taxon>Pterygota</taxon>
        <taxon>Neoptera</taxon>
        <taxon>Endopterygota</taxon>
        <taxon>Coleoptera</taxon>
        <taxon>Polyphaga</taxon>
        <taxon>Cucujiformia</taxon>
        <taxon>Tenebrionidae</taxon>
        <taxon>Tenebrionidae incertae sedis</taxon>
        <taxon>Tribolium</taxon>
    </lineage>
</organism>
<comment type="subcellular location">
    <subcellularLocation>
        <location evidence="1">Mitochondrion</location>
    </subcellularLocation>
</comment>
<dbReference type="InterPro" id="IPR007648">
    <property type="entry name" value="ATPase_inhibitor_mt"/>
</dbReference>
<gene>
    <name evidence="8" type="primary">AUGUSTUS-3.0.2_33725</name>
    <name evidence="8" type="ORF">TcasGA2_TC033725</name>
</gene>
<evidence type="ECO:0000313" key="8">
    <source>
        <dbReference type="EMBL" id="KYB26503.1"/>
    </source>
</evidence>
<proteinExistence type="inferred from homology"/>
<keyword evidence="3" id="KW-0809">Transit peptide</keyword>
<dbReference type="AlphaFoldDB" id="A0A139WEX5"/>
<dbReference type="OMA" id="FCEAPAR"/>
<sequence length="101" mass="11557">MNCLRFRSVFRQIRSMSQLGDLGSGVGRGGGGMGSIRVAGGAFGRIQAAREEGYFHKKQKQQMIKLREEIKDDIKFHREQIKKHEEAIKKHDEKVLRKFGV</sequence>
<dbReference type="SUPFAM" id="SSF64602">
    <property type="entry name" value="F1 ATPase inhibitor, IF1, C-terminal domain"/>
    <property type="match status" value="1"/>
</dbReference>
<evidence type="ECO:0000256" key="6">
    <source>
        <dbReference type="ARBA" id="ARBA00030036"/>
    </source>
</evidence>
<evidence type="ECO:0000256" key="1">
    <source>
        <dbReference type="ARBA" id="ARBA00004173"/>
    </source>
</evidence>
<name>A0A139WEX5_TRICA</name>
<keyword evidence="9" id="KW-1185">Reference proteome</keyword>
<evidence type="ECO:0000256" key="2">
    <source>
        <dbReference type="ARBA" id="ARBA00010901"/>
    </source>
</evidence>
<protein>
    <recommendedName>
        <fullName evidence="6">ATP synthase F1 subunit epsilon</fullName>
    </recommendedName>
</protein>
<evidence type="ECO:0000313" key="9">
    <source>
        <dbReference type="Proteomes" id="UP000007266"/>
    </source>
</evidence>